<feature type="domain" description="CAAX prenyl protease 2/Lysostaphin resistance protein A-like" evidence="2">
    <location>
        <begin position="102"/>
        <end position="192"/>
    </location>
</feature>
<dbReference type="EMBL" id="JBFMIA010000024">
    <property type="protein sequence ID" value="MEW9503134.1"/>
    <property type="molecule type" value="Genomic_DNA"/>
</dbReference>
<feature type="transmembrane region" description="Helical" evidence="1">
    <location>
        <begin position="5"/>
        <end position="23"/>
    </location>
</feature>
<feature type="transmembrane region" description="Helical" evidence="1">
    <location>
        <begin position="104"/>
        <end position="121"/>
    </location>
</feature>
<feature type="transmembrane region" description="Helical" evidence="1">
    <location>
        <begin position="29"/>
        <end position="47"/>
    </location>
</feature>
<sequence>MNKQVWWLIGSLLIIHLLIYITFFDNNIFWYLYSGTALVMIAVSIIQTGFDERLKTKPFIFLGLISGVVLYVLFFAGYLLFSWLPGNVDGTIAKLFEQLRPDQLWKLVVLIIIVIPAEEIFWRGFVQQRLQQYFSSTVSVAITALLAGSVFYYSGEWIWMLAAFVGSVFWGILYAWKKNILMVILSHLTFSLLFFYVIFI</sequence>
<dbReference type="InterPro" id="IPR003675">
    <property type="entry name" value="Rce1/LyrA-like_dom"/>
</dbReference>
<feature type="transmembrane region" description="Helical" evidence="1">
    <location>
        <begin position="133"/>
        <end position="151"/>
    </location>
</feature>
<dbReference type="RefSeq" id="WP_367780621.1">
    <property type="nucleotide sequence ID" value="NZ_JBFMIA010000024.1"/>
</dbReference>
<evidence type="ECO:0000313" key="4">
    <source>
        <dbReference type="Proteomes" id="UP001556040"/>
    </source>
</evidence>
<dbReference type="Proteomes" id="UP001556040">
    <property type="component" value="Unassembled WGS sequence"/>
</dbReference>
<evidence type="ECO:0000256" key="1">
    <source>
        <dbReference type="SAM" id="Phobius"/>
    </source>
</evidence>
<keyword evidence="1" id="KW-0472">Membrane</keyword>
<reference evidence="3 4" key="1">
    <citation type="journal article" date="1979" name="Int. J. Syst. Evol. Microbiol.">
        <title>Bacillus globisporus subsp. marinus subsp. nov.</title>
        <authorList>
            <person name="Liu H."/>
        </authorList>
    </citation>
    <scope>NUCLEOTIDE SEQUENCE [LARGE SCALE GENOMIC DNA]</scope>
    <source>
        <strain evidence="3 4">DSM 1297</strain>
    </source>
</reference>
<feature type="transmembrane region" description="Helical" evidence="1">
    <location>
        <begin position="157"/>
        <end position="175"/>
    </location>
</feature>
<evidence type="ECO:0000313" key="3">
    <source>
        <dbReference type="EMBL" id="MEW9503134.1"/>
    </source>
</evidence>
<comment type="caution">
    <text evidence="3">The sequence shown here is derived from an EMBL/GenBank/DDBJ whole genome shotgun (WGS) entry which is preliminary data.</text>
</comment>
<keyword evidence="4" id="KW-1185">Reference proteome</keyword>
<evidence type="ECO:0000259" key="2">
    <source>
        <dbReference type="Pfam" id="PF02517"/>
    </source>
</evidence>
<dbReference type="EC" id="3.4.-.-" evidence="3"/>
<proteinExistence type="predicted"/>
<keyword evidence="1" id="KW-1133">Transmembrane helix</keyword>
<accession>A0ABV3Q8D6</accession>
<gene>
    <name evidence="3" type="ORF">AB1471_15250</name>
</gene>
<protein>
    <submittedName>
        <fullName evidence="3">CPBP family intramembrane glutamic endopeptidase</fullName>
        <ecNumber evidence="3">3.4.-.-</ecNumber>
    </submittedName>
</protein>
<dbReference type="Pfam" id="PF02517">
    <property type="entry name" value="Rce1-like"/>
    <property type="match status" value="1"/>
</dbReference>
<keyword evidence="1" id="KW-0812">Transmembrane</keyword>
<feature type="transmembrane region" description="Helical" evidence="1">
    <location>
        <begin position="180"/>
        <end position="199"/>
    </location>
</feature>
<keyword evidence="3" id="KW-0378">Hydrolase</keyword>
<organism evidence="3 4">
    <name type="scientific">Jeotgalibacillus marinus</name>
    <dbReference type="NCBI Taxonomy" id="86667"/>
    <lineage>
        <taxon>Bacteria</taxon>
        <taxon>Bacillati</taxon>
        <taxon>Bacillota</taxon>
        <taxon>Bacilli</taxon>
        <taxon>Bacillales</taxon>
        <taxon>Caryophanaceae</taxon>
        <taxon>Jeotgalibacillus</taxon>
    </lineage>
</organism>
<feature type="transmembrane region" description="Helical" evidence="1">
    <location>
        <begin position="59"/>
        <end position="84"/>
    </location>
</feature>
<name>A0ABV3Q8D6_9BACL</name>
<dbReference type="GO" id="GO:0016787">
    <property type="term" value="F:hydrolase activity"/>
    <property type="evidence" value="ECO:0007669"/>
    <property type="project" value="UniProtKB-KW"/>
</dbReference>